<proteinExistence type="predicted"/>
<feature type="domain" description="FAD dependent oxidoreductase" evidence="2">
    <location>
        <begin position="36"/>
        <end position="396"/>
    </location>
</feature>
<organism evidence="3 4">
    <name type="scientific">Vitreoscilla stercoraria</name>
    <dbReference type="NCBI Taxonomy" id="61"/>
    <lineage>
        <taxon>Bacteria</taxon>
        <taxon>Pseudomonadati</taxon>
        <taxon>Pseudomonadota</taxon>
        <taxon>Betaproteobacteria</taxon>
        <taxon>Neisseriales</taxon>
        <taxon>Neisseriaceae</taxon>
        <taxon>Vitreoscilla</taxon>
    </lineage>
</organism>
<reference evidence="3" key="1">
    <citation type="submission" date="2021-12" db="EMBL/GenBank/DDBJ databases">
        <authorList>
            <person name="Veyrier F.J."/>
        </authorList>
    </citation>
    <scope>NUCLEOTIDE SEQUENCE</scope>
    <source>
        <strain evidence="3">SAG 1488-6</strain>
    </source>
</reference>
<protein>
    <submittedName>
        <fullName evidence="3">FAD-binding oxidoreductase</fullName>
    </submittedName>
</protein>
<dbReference type="Gene3D" id="3.50.50.60">
    <property type="entry name" value="FAD/NAD(P)-binding domain"/>
    <property type="match status" value="1"/>
</dbReference>
<evidence type="ECO:0000313" key="3">
    <source>
        <dbReference type="EMBL" id="UOO93624.1"/>
    </source>
</evidence>
<name>A0ABY4ED14_VITST</name>
<keyword evidence="1" id="KW-0560">Oxidoreductase</keyword>
<keyword evidence="4" id="KW-1185">Reference proteome</keyword>
<dbReference type="RefSeq" id="WP_019957833.1">
    <property type="nucleotide sequence ID" value="NZ_CP091512.1"/>
</dbReference>
<dbReference type="InterPro" id="IPR036188">
    <property type="entry name" value="FAD/NAD-bd_sf"/>
</dbReference>
<dbReference type="Pfam" id="PF01266">
    <property type="entry name" value="DAO"/>
    <property type="match status" value="1"/>
</dbReference>
<dbReference type="Proteomes" id="UP000832034">
    <property type="component" value="Chromosome"/>
</dbReference>
<evidence type="ECO:0000259" key="2">
    <source>
        <dbReference type="Pfam" id="PF01266"/>
    </source>
</evidence>
<dbReference type="SUPFAM" id="SSF51905">
    <property type="entry name" value="FAD/NAD(P)-binding domain"/>
    <property type="match status" value="1"/>
</dbReference>
<dbReference type="PANTHER" id="PTHR13847:SF285">
    <property type="entry name" value="FAD DEPENDENT OXIDOREDUCTASE DOMAIN-CONTAINING PROTEIN"/>
    <property type="match status" value="1"/>
</dbReference>
<accession>A0ABY4ED14</accession>
<sequence>MLEQDNISFWVKSAVSNGHYQDAQIPPPLHGQSQFDVAIIGGGFTGLWLAYYLKKAQPEWSIAIFEANQIAYGASGRNGGWLSSHIPGLSSVFQKSGSSLDDVRLFQKEITRTVDEVKHICQLEDIDCDLYEGGMLTMSTNRAQSYRLRETYKHDLDLGFDTDDMVLLTGLQVKEKINVAHADSGLWYRKGARIQPAKLAFGLKNVLSQLGVFMYENTPVSGFSPKHVQVAGFHIQADHVMCCTEGYTEALVRSGKVVPMNSSVIATEILPDSFWQQANWHGRELFSDASHLFFYAQRTEDNRIVIGGRGKPYQYNSQTVGHGELDRPTLDFLYGRLTQLFPYFPMKIEHSWRGSFGLTRDWCPSVSYDSNTQIGSVYGFGGSGVAGTNLAARTLCSRILKQDTALNRLPWNNFINPKWEPEPLRWTGIHTMYKLLKIADAKEHTQKPDKTTWLARQVYGFCGIK</sequence>
<dbReference type="PANTHER" id="PTHR13847">
    <property type="entry name" value="SARCOSINE DEHYDROGENASE-RELATED"/>
    <property type="match status" value="1"/>
</dbReference>
<dbReference type="InterPro" id="IPR006076">
    <property type="entry name" value="FAD-dep_OxRdtase"/>
</dbReference>
<dbReference type="EMBL" id="CP091512">
    <property type="protein sequence ID" value="UOO93624.1"/>
    <property type="molecule type" value="Genomic_DNA"/>
</dbReference>
<dbReference type="Gene3D" id="3.30.9.10">
    <property type="entry name" value="D-Amino Acid Oxidase, subunit A, domain 2"/>
    <property type="match status" value="1"/>
</dbReference>
<gene>
    <name evidence="3" type="ORF">LVJ81_06260</name>
</gene>
<evidence type="ECO:0000313" key="4">
    <source>
        <dbReference type="Proteomes" id="UP000832034"/>
    </source>
</evidence>
<evidence type="ECO:0000256" key="1">
    <source>
        <dbReference type="ARBA" id="ARBA00023002"/>
    </source>
</evidence>
<reference evidence="3" key="2">
    <citation type="journal article" date="2022" name="Res Sq">
        <title>Evolution of multicellular longitudinally dividing oral cavity symbionts (Neisseriaceae).</title>
        <authorList>
            <person name="Nyongesa S."/>
            <person name="Weber P."/>
            <person name="Bernet E."/>
            <person name="Pullido F."/>
            <person name="Nieckarz M."/>
            <person name="Delaby M."/>
            <person name="Nieves C."/>
            <person name="Viehboeck T."/>
            <person name="Krause N."/>
            <person name="Rivera-Millot A."/>
            <person name="Nakamura A."/>
            <person name="Vischer N."/>
            <person name="VanNieuwenhze M."/>
            <person name="Brun Y."/>
            <person name="Cava F."/>
            <person name="Bulgheresi S."/>
            <person name="Veyrier F."/>
        </authorList>
    </citation>
    <scope>NUCLEOTIDE SEQUENCE</scope>
    <source>
        <strain evidence="3">SAG 1488-6</strain>
    </source>
</reference>